<dbReference type="InterPro" id="IPR013783">
    <property type="entry name" value="Ig-like_fold"/>
</dbReference>
<dbReference type="GO" id="GO:0009986">
    <property type="term" value="C:cell surface"/>
    <property type="evidence" value="ECO:0007669"/>
    <property type="project" value="TreeGrafter"/>
</dbReference>
<dbReference type="CDD" id="cd05716">
    <property type="entry name" value="IgV_pIgR_like"/>
    <property type="match status" value="1"/>
</dbReference>
<keyword evidence="1" id="KW-0732">Signal</keyword>
<keyword evidence="5" id="KW-0472">Membrane</keyword>
<organism evidence="7 8">
    <name type="scientific">Odobenus rosmarus divergens</name>
    <name type="common">Pacific walrus</name>
    <dbReference type="NCBI Taxonomy" id="9708"/>
    <lineage>
        <taxon>Eukaryota</taxon>
        <taxon>Metazoa</taxon>
        <taxon>Chordata</taxon>
        <taxon>Craniata</taxon>
        <taxon>Vertebrata</taxon>
        <taxon>Euteleostomi</taxon>
        <taxon>Mammalia</taxon>
        <taxon>Eutheria</taxon>
        <taxon>Laurasiatheria</taxon>
        <taxon>Carnivora</taxon>
        <taxon>Caniformia</taxon>
        <taxon>Pinnipedia</taxon>
        <taxon>Odobenidae</taxon>
        <taxon>Odobenus</taxon>
    </lineage>
</organism>
<feature type="compositionally biased region" description="Low complexity" evidence="4">
    <location>
        <begin position="291"/>
        <end position="302"/>
    </location>
</feature>
<dbReference type="FunFam" id="2.60.40.10:FF:000370">
    <property type="entry name" value="CMRF35-like molecule 1"/>
    <property type="match status" value="1"/>
</dbReference>
<feature type="transmembrane region" description="Helical" evidence="5">
    <location>
        <begin position="149"/>
        <end position="167"/>
    </location>
</feature>
<proteinExistence type="predicted"/>
<dbReference type="Proteomes" id="UP000245340">
    <property type="component" value="Unplaced"/>
</dbReference>
<reference evidence="8" key="1">
    <citation type="submission" date="2025-08" db="UniProtKB">
        <authorList>
            <consortium name="RefSeq"/>
        </authorList>
    </citation>
    <scope>IDENTIFICATION</scope>
</reference>
<evidence type="ECO:0000256" key="3">
    <source>
        <dbReference type="ARBA" id="ARBA00023319"/>
    </source>
</evidence>
<dbReference type="PANTHER" id="PTHR16423">
    <property type="entry name" value="TREM-LIKE TRANSCRIPT PROTEIN"/>
    <property type="match status" value="1"/>
</dbReference>
<name>A0A9B0HGY8_ODORO</name>
<feature type="region of interest" description="Disordered" evidence="4">
    <location>
        <begin position="434"/>
        <end position="554"/>
    </location>
</feature>
<evidence type="ECO:0000313" key="7">
    <source>
        <dbReference type="Proteomes" id="UP000245340"/>
    </source>
</evidence>
<dbReference type="InterPro" id="IPR036179">
    <property type="entry name" value="Ig-like_dom_sf"/>
</dbReference>
<dbReference type="RefSeq" id="XP_004417137.1">
    <property type="nucleotide sequence ID" value="XM_004417080.1"/>
</dbReference>
<evidence type="ECO:0000256" key="1">
    <source>
        <dbReference type="ARBA" id="ARBA00022729"/>
    </source>
</evidence>
<feature type="domain" description="Ig-like" evidence="6">
    <location>
        <begin position="168"/>
        <end position="265"/>
    </location>
</feature>
<keyword evidence="2" id="KW-1015">Disulfide bond</keyword>
<dbReference type="AlphaFoldDB" id="A0A9B0HGY8"/>
<feature type="region of interest" description="Disordered" evidence="4">
    <location>
        <begin position="290"/>
        <end position="327"/>
    </location>
</feature>
<dbReference type="InterPro" id="IPR052314">
    <property type="entry name" value="Immune_rcpt_domain"/>
</dbReference>
<evidence type="ECO:0000256" key="4">
    <source>
        <dbReference type="SAM" id="MobiDB-lite"/>
    </source>
</evidence>
<dbReference type="InterPro" id="IPR013106">
    <property type="entry name" value="Ig_V-set"/>
</dbReference>
<evidence type="ECO:0000256" key="5">
    <source>
        <dbReference type="SAM" id="Phobius"/>
    </source>
</evidence>
<evidence type="ECO:0000259" key="6">
    <source>
        <dbReference type="PROSITE" id="PS50835"/>
    </source>
</evidence>
<feature type="compositionally biased region" description="Polar residues" evidence="4">
    <location>
        <begin position="310"/>
        <end position="327"/>
    </location>
</feature>
<dbReference type="InterPro" id="IPR007110">
    <property type="entry name" value="Ig-like_dom"/>
</dbReference>
<protein>
    <submittedName>
        <fullName evidence="8">Uncharacterized protein LOC101364674</fullName>
    </submittedName>
</protein>
<dbReference type="PANTHER" id="PTHR16423:SF7">
    <property type="entry name" value="NATURAL CYTOTOXICITY TRIGGERING RECEPTOR 2"/>
    <property type="match status" value="1"/>
</dbReference>
<dbReference type="Pfam" id="PF07686">
    <property type="entry name" value="V-set"/>
    <property type="match status" value="1"/>
</dbReference>
<dbReference type="SMART" id="SM00409">
    <property type="entry name" value="IG"/>
    <property type="match status" value="1"/>
</dbReference>
<evidence type="ECO:0000313" key="8">
    <source>
        <dbReference type="RefSeq" id="XP_004417137.1"/>
    </source>
</evidence>
<dbReference type="Gene3D" id="2.60.40.10">
    <property type="entry name" value="Immunoglobulins"/>
    <property type="match status" value="1"/>
</dbReference>
<keyword evidence="7" id="KW-1185">Reference proteome</keyword>
<feature type="compositionally biased region" description="Basic and acidic residues" evidence="4">
    <location>
        <begin position="523"/>
        <end position="535"/>
    </location>
</feature>
<accession>A0A9B0HGY8</accession>
<dbReference type="SUPFAM" id="SSF48726">
    <property type="entry name" value="Immunoglobulin"/>
    <property type="match status" value="1"/>
</dbReference>
<keyword evidence="3" id="KW-0393">Immunoglobulin domain</keyword>
<evidence type="ECO:0000256" key="2">
    <source>
        <dbReference type="ARBA" id="ARBA00023157"/>
    </source>
</evidence>
<keyword evidence="5" id="KW-0812">Transmembrane</keyword>
<sequence length="554" mass="59636">MGTDDAQHLGLQTCQSSVAVASPGMETAETGTPNQSLVPNPEKGRLFRGFGTGEEMEKLRPQQSQEGWKEEARIPETEKGLAGLAAICSDVRSSRVPTQGASAPPAVIHLTQPRDPPGRCTGKPRLMRACVPMSPATSLQGKGRRVWRTLLLLLLLLPLLIPGSWALPEAHHLHRVAGQTLSVTCQYPPKGWPYERKGWCKELSAFKCTRLVTSSSPGRLVQASRFSIWDNPSTGVFTVTMTGLKEEDSGHYWCRIYHVSSNSVSKSIRFYLAVSPARASTQAIQASGELVSSPTQSSVPPTGRVRVASGASSALTAPSQQQNSTLQSHPAAPSALVPMLCALLVAKSLVLSALLVRWDMQWKTLMELRSPDASKATCHFHIVLGHRAAVRDHSAGLRTTRLTLRKEPRSLKSGGIGASGRLCLTLLCQGCPRSDSPASPQPVKAQPSCRRRAKPLGATEVPRGGGRFRPRAARASGDSRLGSQDTRRATPAWSTALSRRREEGEEQEGPARGRSGCWPDPGGKPRGERARREDSGEQPAPERLTASPGGCARE</sequence>
<gene>
    <name evidence="8" type="primary">LOC101364674</name>
</gene>
<dbReference type="PROSITE" id="PS50835">
    <property type="entry name" value="IG_LIKE"/>
    <property type="match status" value="1"/>
</dbReference>
<dbReference type="InterPro" id="IPR003599">
    <property type="entry name" value="Ig_sub"/>
</dbReference>
<keyword evidence="5" id="KW-1133">Transmembrane helix</keyword>
<dbReference type="GO" id="GO:0038023">
    <property type="term" value="F:signaling receptor activity"/>
    <property type="evidence" value="ECO:0007669"/>
    <property type="project" value="TreeGrafter"/>
</dbReference>